<evidence type="ECO:0000313" key="1">
    <source>
        <dbReference type="EMBL" id="KAJ8680173.1"/>
    </source>
</evidence>
<reference evidence="1" key="1">
    <citation type="submission" date="2023-04" db="EMBL/GenBank/DDBJ databases">
        <title>A chromosome-level genome assembly of the parasitoid wasp Eretmocerus hayati.</title>
        <authorList>
            <person name="Zhong Y."/>
            <person name="Liu S."/>
            <person name="Liu Y."/>
        </authorList>
    </citation>
    <scope>NUCLEOTIDE SEQUENCE</scope>
    <source>
        <strain evidence="1">ZJU_SS_LIU_2023</strain>
    </source>
</reference>
<protein>
    <submittedName>
        <fullName evidence="1">Uncharacterized protein</fullName>
    </submittedName>
</protein>
<comment type="caution">
    <text evidence="1">The sequence shown here is derived from an EMBL/GenBank/DDBJ whole genome shotgun (WGS) entry which is preliminary data.</text>
</comment>
<dbReference type="EMBL" id="CM056742">
    <property type="protein sequence ID" value="KAJ8680173.1"/>
    <property type="molecule type" value="Genomic_DNA"/>
</dbReference>
<evidence type="ECO:0000313" key="2">
    <source>
        <dbReference type="Proteomes" id="UP001239111"/>
    </source>
</evidence>
<sequence length="298" mass="33177">MTITLVVGARIDSREPLEAIPPHSGEVQFADDNSRCLDGLEMIFEEDCAIRCRKIGQNRNVGGICLSNVCFCDWHLRDGDYLSSFLSIRASRSVGELSVIMPDFDIFLCESLVDISAPGNLLEPHESDIKIANEHQSMDGESSTRSDGLRKALEQHQKASCKHRREVLGVMEVSDTLSNEINMNVEPQPGPSCSSDECPAVRPELKCRYENLIISEHECSTLCLQYGKHHDKYINGGVCKKGDCYCTYSRLGFSLMKTLEKLAKEKRQIKAAAYLLRARTEGENKSTCAGALSRPHSE</sequence>
<proteinExistence type="predicted"/>
<dbReference type="Proteomes" id="UP001239111">
    <property type="component" value="Chromosome 2"/>
</dbReference>
<accession>A0ACC2PAN8</accession>
<organism evidence="1 2">
    <name type="scientific">Eretmocerus hayati</name>
    <dbReference type="NCBI Taxonomy" id="131215"/>
    <lineage>
        <taxon>Eukaryota</taxon>
        <taxon>Metazoa</taxon>
        <taxon>Ecdysozoa</taxon>
        <taxon>Arthropoda</taxon>
        <taxon>Hexapoda</taxon>
        <taxon>Insecta</taxon>
        <taxon>Pterygota</taxon>
        <taxon>Neoptera</taxon>
        <taxon>Endopterygota</taxon>
        <taxon>Hymenoptera</taxon>
        <taxon>Apocrita</taxon>
        <taxon>Proctotrupomorpha</taxon>
        <taxon>Chalcidoidea</taxon>
        <taxon>Aphelinidae</taxon>
        <taxon>Aphelininae</taxon>
        <taxon>Eretmocerus</taxon>
    </lineage>
</organism>
<gene>
    <name evidence="1" type="ORF">QAD02_015960</name>
</gene>
<keyword evidence="2" id="KW-1185">Reference proteome</keyword>
<name>A0ACC2PAN8_9HYME</name>